<feature type="region of interest" description="Leucine repeat I (LRI)" evidence="5">
    <location>
        <begin position="95"/>
        <end position="155"/>
    </location>
</feature>
<dbReference type="AlphaFoldDB" id="A0A8T2YV89"/>
<keyword evidence="4" id="KW-0539">Nucleus</keyword>
<comment type="caution">
    <text evidence="6">The sequence shown here is derived from an EMBL/GenBank/DDBJ whole genome shotgun (WGS) entry which is preliminary data.</text>
</comment>
<comment type="similarity">
    <text evidence="5">Belongs to the GRAS family.</text>
</comment>
<dbReference type="Pfam" id="PF03514">
    <property type="entry name" value="GRAS"/>
    <property type="match status" value="1"/>
</dbReference>
<evidence type="ECO:0000256" key="1">
    <source>
        <dbReference type="ARBA" id="ARBA00004123"/>
    </source>
</evidence>
<comment type="subcellular location">
    <subcellularLocation>
        <location evidence="1">Nucleus</location>
    </subcellularLocation>
</comment>
<keyword evidence="3" id="KW-0804">Transcription</keyword>
<evidence type="ECO:0000256" key="2">
    <source>
        <dbReference type="ARBA" id="ARBA00023015"/>
    </source>
</evidence>
<feature type="region of interest" description="SAW" evidence="5">
    <location>
        <begin position="384"/>
        <end position="455"/>
    </location>
</feature>
<reference evidence="6" key="1">
    <citation type="journal article" date="2021" name="J. Hered.">
        <title>Genome Assembly of Salicaceae Populus deltoides (Eastern Cottonwood) I-69 Based on Nanopore Sequencing and Hi-C Technologies.</title>
        <authorList>
            <person name="Bai S."/>
            <person name="Wu H."/>
            <person name="Zhang J."/>
            <person name="Pan Z."/>
            <person name="Zhao W."/>
            <person name="Li Z."/>
            <person name="Tong C."/>
        </authorList>
    </citation>
    <scope>NUCLEOTIDE SEQUENCE</scope>
    <source>
        <tissue evidence="6">Leaf</tissue>
    </source>
</reference>
<dbReference type="Proteomes" id="UP000807159">
    <property type="component" value="Chromosome 5"/>
</dbReference>
<dbReference type="GO" id="GO:0005634">
    <property type="term" value="C:nucleus"/>
    <property type="evidence" value="ECO:0007669"/>
    <property type="project" value="UniProtKB-SubCell"/>
</dbReference>
<comment type="caution">
    <text evidence="5">Lacks conserved residue(s) required for the propagation of feature annotation.</text>
</comment>
<keyword evidence="2" id="KW-0805">Transcription regulation</keyword>
<name>A0A8T2YV89_POPDE</name>
<dbReference type="PANTHER" id="PTHR31636">
    <property type="entry name" value="OSJNBA0084A10.13 PROTEIN-RELATED"/>
    <property type="match status" value="1"/>
</dbReference>
<proteinExistence type="inferred from homology"/>
<keyword evidence="7" id="KW-1185">Reference proteome</keyword>
<accession>A0A8T2YV89</accession>
<evidence type="ECO:0000256" key="4">
    <source>
        <dbReference type="ARBA" id="ARBA00023242"/>
    </source>
</evidence>
<evidence type="ECO:0000313" key="7">
    <source>
        <dbReference type="Proteomes" id="UP000807159"/>
    </source>
</evidence>
<gene>
    <name evidence="6" type="ORF">H0E87_010985</name>
</gene>
<protein>
    <submittedName>
        <fullName evidence="6">Uncharacterized protein</fullName>
    </submittedName>
</protein>
<dbReference type="PROSITE" id="PS50985">
    <property type="entry name" value="GRAS"/>
    <property type="match status" value="1"/>
</dbReference>
<dbReference type="InterPro" id="IPR005202">
    <property type="entry name" value="TF_GRAS"/>
</dbReference>
<sequence>MINYEQAPLIYYNTELQCNLEIASAFPTEKNNLDTDQFIESLLQMEADCTDEAGINNRCGSHTSTSPVNQESGSLVTSIDETVHFVGFQESNGRNTFTDFLLTGAQAVEVSNWHLASNIIAGISELLLSQTDENLFSDMVFYFTQGLSYKCRDTPALALHEIVHAQNETMSHHFQMLKELSPYVRFAQFTANQAILEATREENEVHILDLDIMDGIQWPPLMADLAQRNNVSLRITAIVGDPEKAALVQHTGRRLVEFAESVGQTFKFDQMTIEKEEDFEKIEGGHTLIANCMIHQLHMTDRNLLVVKNFLNGVSRLSPKLVVLVEEELLNFLKVSSVSFVEFFREAIQHYTALSDSLKYSYGRVGFELFQKETMGLRIMDSVRSFPIGREEKMSWEESFSLLKNFKPIPMSATNVSQAKQLAGLLGIGYWVQNENSRLSLCWKSRPLTTASSWISRHALGSRH</sequence>
<feature type="short sequence motif" description="VHIID" evidence="5">
    <location>
        <begin position="205"/>
        <end position="209"/>
    </location>
</feature>
<organism evidence="6 7">
    <name type="scientific">Populus deltoides</name>
    <name type="common">Eastern poplar</name>
    <name type="synonym">Eastern cottonwood</name>
    <dbReference type="NCBI Taxonomy" id="3696"/>
    <lineage>
        <taxon>Eukaryota</taxon>
        <taxon>Viridiplantae</taxon>
        <taxon>Streptophyta</taxon>
        <taxon>Embryophyta</taxon>
        <taxon>Tracheophyta</taxon>
        <taxon>Spermatophyta</taxon>
        <taxon>Magnoliopsida</taxon>
        <taxon>eudicotyledons</taxon>
        <taxon>Gunneridae</taxon>
        <taxon>Pentapetalae</taxon>
        <taxon>rosids</taxon>
        <taxon>fabids</taxon>
        <taxon>Malpighiales</taxon>
        <taxon>Salicaceae</taxon>
        <taxon>Saliceae</taxon>
        <taxon>Populus</taxon>
    </lineage>
</organism>
<evidence type="ECO:0000256" key="5">
    <source>
        <dbReference type="PROSITE-ProRule" id="PRU01191"/>
    </source>
</evidence>
<dbReference type="EMBL" id="JACEGQ020000005">
    <property type="protein sequence ID" value="KAH8509047.1"/>
    <property type="molecule type" value="Genomic_DNA"/>
</dbReference>
<evidence type="ECO:0000256" key="3">
    <source>
        <dbReference type="ARBA" id="ARBA00023163"/>
    </source>
</evidence>
<evidence type="ECO:0000313" key="6">
    <source>
        <dbReference type="EMBL" id="KAH8509047.1"/>
    </source>
</evidence>